<protein>
    <recommendedName>
        <fullName evidence="4">DUF3558 domain-containing protein</fullName>
    </recommendedName>
</protein>
<accession>A0A221W8T5</accession>
<dbReference type="KEGG" id="ahg:AHOG_24030"/>
<sequence length="232" mass="24221">MHNAEVVTRRAAVIPSRTSLTAAGLLVVGALVLTGCTIPQTGQASPVENSAPPLPEVGNLLEPSAEPADPSGSTEPSDGAEEETSTDPPADLEPNPNLERTSSCDLVSDELIDELGMAGDAGYRDGAEGRGDCILIDLASDYENGLAVSVDPYRGIDEWTLDGLIEASSTEVEGRAARLVRTSESMCAMDIVVTEDSSIRVLVLHRDVDRACELAPTAAQHVVRAVPAEAFG</sequence>
<organism evidence="2 3">
    <name type="scientific">Actinoalloteichus hoggarensis</name>
    <dbReference type="NCBI Taxonomy" id="1470176"/>
    <lineage>
        <taxon>Bacteria</taxon>
        <taxon>Bacillati</taxon>
        <taxon>Actinomycetota</taxon>
        <taxon>Actinomycetes</taxon>
        <taxon>Pseudonocardiales</taxon>
        <taxon>Pseudonocardiaceae</taxon>
        <taxon>Actinoalloteichus</taxon>
    </lineage>
</organism>
<reference evidence="2 3" key="1">
    <citation type="submission" date="2017-07" db="EMBL/GenBank/DDBJ databases">
        <title>Complete genome sequence of Actinoalloteichus hoggarensis DSM 45943, type strain of Actinoalloteichus hoggarensis.</title>
        <authorList>
            <person name="Ruckert C."/>
            <person name="Nouioui I."/>
            <person name="Willmese J."/>
            <person name="van Wezel G."/>
            <person name="Klenk H.-P."/>
            <person name="Kalinowski J."/>
            <person name="Zotchev S.B."/>
        </authorList>
    </citation>
    <scope>NUCLEOTIDE SEQUENCE [LARGE SCALE GENOMIC DNA]</scope>
    <source>
        <strain evidence="2 3">DSM 45943</strain>
    </source>
</reference>
<dbReference type="InterPro" id="IPR024520">
    <property type="entry name" value="DUF3558"/>
</dbReference>
<evidence type="ECO:0008006" key="4">
    <source>
        <dbReference type="Google" id="ProtNLM"/>
    </source>
</evidence>
<evidence type="ECO:0000256" key="1">
    <source>
        <dbReference type="SAM" id="MobiDB-lite"/>
    </source>
</evidence>
<name>A0A221W8T5_9PSEU</name>
<proteinExistence type="predicted"/>
<dbReference type="Proteomes" id="UP000204221">
    <property type="component" value="Chromosome"/>
</dbReference>
<evidence type="ECO:0000313" key="2">
    <source>
        <dbReference type="EMBL" id="ASO22412.1"/>
    </source>
</evidence>
<keyword evidence="3" id="KW-1185">Reference proteome</keyword>
<gene>
    <name evidence="2" type="ORF">AHOG_24030</name>
</gene>
<dbReference type="Pfam" id="PF12079">
    <property type="entry name" value="DUF3558"/>
    <property type="match status" value="1"/>
</dbReference>
<dbReference type="AlphaFoldDB" id="A0A221W8T5"/>
<evidence type="ECO:0000313" key="3">
    <source>
        <dbReference type="Proteomes" id="UP000204221"/>
    </source>
</evidence>
<dbReference type="EMBL" id="CP022521">
    <property type="protein sequence ID" value="ASO22412.1"/>
    <property type="molecule type" value="Genomic_DNA"/>
</dbReference>
<feature type="region of interest" description="Disordered" evidence="1">
    <location>
        <begin position="42"/>
        <end position="103"/>
    </location>
</feature>